<keyword evidence="3" id="KW-1185">Reference proteome</keyword>
<organism evidence="2 3">
    <name type="scientific">Anisodus tanguticus</name>
    <dbReference type="NCBI Taxonomy" id="243964"/>
    <lineage>
        <taxon>Eukaryota</taxon>
        <taxon>Viridiplantae</taxon>
        <taxon>Streptophyta</taxon>
        <taxon>Embryophyta</taxon>
        <taxon>Tracheophyta</taxon>
        <taxon>Spermatophyta</taxon>
        <taxon>Magnoliopsida</taxon>
        <taxon>eudicotyledons</taxon>
        <taxon>Gunneridae</taxon>
        <taxon>Pentapetalae</taxon>
        <taxon>asterids</taxon>
        <taxon>lamiids</taxon>
        <taxon>Solanales</taxon>
        <taxon>Solanaceae</taxon>
        <taxon>Solanoideae</taxon>
        <taxon>Hyoscyameae</taxon>
        <taxon>Anisodus</taxon>
    </lineage>
</organism>
<dbReference type="InterPro" id="IPR015915">
    <property type="entry name" value="Kelch-typ_b-propeller"/>
</dbReference>
<dbReference type="PROSITE" id="PS50181">
    <property type="entry name" value="FBOX"/>
    <property type="match status" value="1"/>
</dbReference>
<dbReference type="SMART" id="SM00256">
    <property type="entry name" value="FBOX"/>
    <property type="match status" value="1"/>
</dbReference>
<evidence type="ECO:0000259" key="1">
    <source>
        <dbReference type="PROSITE" id="PS50181"/>
    </source>
</evidence>
<protein>
    <recommendedName>
        <fullName evidence="1">F-box domain-containing protein</fullName>
    </recommendedName>
</protein>
<dbReference type="Gene3D" id="2.120.10.80">
    <property type="entry name" value="Kelch-type beta propeller"/>
    <property type="match status" value="1"/>
</dbReference>
<evidence type="ECO:0000313" key="3">
    <source>
        <dbReference type="Proteomes" id="UP001291623"/>
    </source>
</evidence>
<dbReference type="InterPro" id="IPR001810">
    <property type="entry name" value="F-box_dom"/>
</dbReference>
<accession>A0AAE1RKF5</accession>
<evidence type="ECO:0000313" key="2">
    <source>
        <dbReference type="EMBL" id="KAK4352542.1"/>
    </source>
</evidence>
<dbReference type="SUPFAM" id="SSF81383">
    <property type="entry name" value="F-box domain"/>
    <property type="match status" value="1"/>
</dbReference>
<dbReference type="AlphaFoldDB" id="A0AAE1RKF5"/>
<feature type="domain" description="F-box" evidence="1">
    <location>
        <begin position="3"/>
        <end position="48"/>
    </location>
</feature>
<dbReference type="PANTHER" id="PTHR47719">
    <property type="entry name" value="SKP1-INTERACTING PARTNER 15"/>
    <property type="match status" value="1"/>
</dbReference>
<proteinExistence type="predicted"/>
<dbReference type="PANTHER" id="PTHR47719:SF2">
    <property type="entry name" value="SKP1-INTERACTING PARTNER 15"/>
    <property type="match status" value="1"/>
</dbReference>
<reference evidence="2" key="1">
    <citation type="submission" date="2023-12" db="EMBL/GenBank/DDBJ databases">
        <title>Genome assembly of Anisodus tanguticus.</title>
        <authorList>
            <person name="Wang Y.-J."/>
        </authorList>
    </citation>
    <scope>NUCLEOTIDE SEQUENCE</scope>
    <source>
        <strain evidence="2">KB-2021</strain>
        <tissue evidence="2">Leaf</tissue>
    </source>
</reference>
<dbReference type="Gene3D" id="1.20.1280.50">
    <property type="match status" value="1"/>
</dbReference>
<dbReference type="Pfam" id="PF00646">
    <property type="entry name" value="F-box"/>
    <property type="match status" value="1"/>
</dbReference>
<dbReference type="InterPro" id="IPR036047">
    <property type="entry name" value="F-box-like_dom_sf"/>
</dbReference>
<name>A0AAE1RKF5_9SOLA</name>
<dbReference type="EMBL" id="JAVYJV010000015">
    <property type="protein sequence ID" value="KAK4352542.1"/>
    <property type="molecule type" value="Genomic_DNA"/>
</dbReference>
<gene>
    <name evidence="2" type="ORF">RND71_028060</name>
</gene>
<dbReference type="SUPFAM" id="SSF117281">
    <property type="entry name" value="Kelch motif"/>
    <property type="match status" value="1"/>
</dbReference>
<dbReference type="Proteomes" id="UP001291623">
    <property type="component" value="Unassembled WGS sequence"/>
</dbReference>
<comment type="caution">
    <text evidence="2">The sequence shown here is derived from an EMBL/GenBank/DDBJ whole genome shotgun (WGS) entry which is preliminary data.</text>
</comment>
<sequence>MDFSPLNRLPQDTLHQIFSHLTLREIIVSKCVCKCLNSILSSPAFLHLISTQQPPLSLLALRPSHRSHHSGHSHNNSNSNSSSTHCALYVFDTMLNYWFRFPLSFLPFRSHFPITSSHGLLYLWAEGPTNALGPGPTSSNKTLIVCNPLTRQFKLLPQLGSAWCKHGSVLVGSPNQVMVLTELAAIYFSGSTTSNNWLKFSSNLPSKPRSPILISDTILALCDVGSPWRSQWKLFSSTVKDLQFSQQWVRLEKHEWGDIFDILKRPRLLGGKNDKVLMIGGLKSSYSLHSSCSTILILRLDLESLEWEEAGRMPPEMFRYFQDSSKFKVFGGGSRVCFSGKRVGRLALWVENECGKGEWQWIGGVPGNSDGLYRGFVFEARLNAVP</sequence>